<keyword evidence="4" id="KW-0238">DNA-binding</keyword>
<dbReference type="GO" id="GO:0005656">
    <property type="term" value="C:nuclear pre-replicative complex"/>
    <property type="evidence" value="ECO:0007669"/>
    <property type="project" value="TreeGrafter"/>
</dbReference>
<dbReference type="GeneID" id="100897301"/>
<dbReference type="PANTHER" id="PTHR12748">
    <property type="entry name" value="ORIGIN RECOGNITION COMPLEX SUBUNIT 3"/>
    <property type="match status" value="1"/>
</dbReference>
<evidence type="ECO:0000256" key="4">
    <source>
        <dbReference type="ARBA" id="ARBA00023125"/>
    </source>
</evidence>
<keyword evidence="5" id="KW-0539">Nucleus</keyword>
<dbReference type="GO" id="GO:0006270">
    <property type="term" value="P:DNA replication initiation"/>
    <property type="evidence" value="ECO:0007669"/>
    <property type="project" value="TreeGrafter"/>
</dbReference>
<dbReference type="CTD" id="23595"/>
<dbReference type="KEGG" id="goe:100897301"/>
<accession>A0AAJ6QT13</accession>
<dbReference type="InterPro" id="IPR040855">
    <property type="entry name" value="ORC_WH_C"/>
</dbReference>
<dbReference type="GO" id="GO:0005664">
    <property type="term" value="C:nuclear origin of replication recognition complex"/>
    <property type="evidence" value="ECO:0007669"/>
    <property type="project" value="InterPro"/>
</dbReference>
<organism evidence="8 9">
    <name type="scientific">Galendromus occidentalis</name>
    <name type="common">western predatory mite</name>
    <dbReference type="NCBI Taxonomy" id="34638"/>
    <lineage>
        <taxon>Eukaryota</taxon>
        <taxon>Metazoa</taxon>
        <taxon>Ecdysozoa</taxon>
        <taxon>Arthropoda</taxon>
        <taxon>Chelicerata</taxon>
        <taxon>Arachnida</taxon>
        <taxon>Acari</taxon>
        <taxon>Parasitiformes</taxon>
        <taxon>Mesostigmata</taxon>
        <taxon>Gamasina</taxon>
        <taxon>Phytoseioidea</taxon>
        <taxon>Phytoseiidae</taxon>
        <taxon>Typhlodrominae</taxon>
        <taxon>Galendromus</taxon>
    </lineage>
</organism>
<dbReference type="Proteomes" id="UP000694867">
    <property type="component" value="Unplaced"/>
</dbReference>
<proteinExistence type="inferred from homology"/>
<name>A0AAJ6QT13_9ACAR</name>
<evidence type="ECO:0000313" key="9">
    <source>
        <dbReference type="RefSeq" id="XP_003742902.1"/>
    </source>
</evidence>
<dbReference type="AlphaFoldDB" id="A0AAJ6QT13"/>
<evidence type="ECO:0000313" key="8">
    <source>
        <dbReference type="Proteomes" id="UP000694867"/>
    </source>
</evidence>
<evidence type="ECO:0000256" key="1">
    <source>
        <dbReference type="ARBA" id="ARBA00004123"/>
    </source>
</evidence>
<feature type="domain" description="Origin recognition complex subunit 3 winged helix C-terminal" evidence="7">
    <location>
        <begin position="502"/>
        <end position="567"/>
    </location>
</feature>
<reference evidence="9" key="1">
    <citation type="submission" date="2025-08" db="UniProtKB">
        <authorList>
            <consortium name="RefSeq"/>
        </authorList>
    </citation>
    <scope>IDENTIFICATION</scope>
</reference>
<comment type="subcellular location">
    <subcellularLocation>
        <location evidence="1">Nucleus</location>
    </subcellularLocation>
</comment>
<dbReference type="GO" id="GO:0003688">
    <property type="term" value="F:DNA replication origin binding"/>
    <property type="evidence" value="ECO:0007669"/>
    <property type="project" value="TreeGrafter"/>
</dbReference>
<evidence type="ECO:0000259" key="7">
    <source>
        <dbReference type="Pfam" id="PF18137"/>
    </source>
</evidence>
<dbReference type="PANTHER" id="PTHR12748:SF0">
    <property type="entry name" value="ORIGIN RECOGNITION COMPLEX SUBUNIT 3"/>
    <property type="match status" value="1"/>
</dbReference>
<evidence type="ECO:0000256" key="2">
    <source>
        <dbReference type="ARBA" id="ARBA00010977"/>
    </source>
</evidence>
<gene>
    <name evidence="9" type="primary">LOC100897301</name>
</gene>
<keyword evidence="3" id="KW-0235">DNA replication</keyword>
<dbReference type="InterPro" id="IPR020795">
    <property type="entry name" value="ORC3"/>
</dbReference>
<comment type="similarity">
    <text evidence="2">Belongs to the ORC3 family.</text>
</comment>
<dbReference type="Pfam" id="PF18137">
    <property type="entry name" value="WHD_ORC"/>
    <property type="match status" value="1"/>
</dbReference>
<evidence type="ECO:0000256" key="5">
    <source>
        <dbReference type="ARBA" id="ARBA00023242"/>
    </source>
</evidence>
<protein>
    <submittedName>
        <fullName evidence="9">Origin recognition complex subunit 3</fullName>
    </submittedName>
</protein>
<dbReference type="GO" id="GO:0031261">
    <property type="term" value="C:DNA replication preinitiation complex"/>
    <property type="evidence" value="ECO:0007669"/>
    <property type="project" value="TreeGrafter"/>
</dbReference>
<keyword evidence="8" id="KW-1185">Reference proteome</keyword>
<evidence type="ECO:0000259" key="6">
    <source>
        <dbReference type="Pfam" id="PF07034"/>
    </source>
</evidence>
<evidence type="ECO:0000256" key="3">
    <source>
        <dbReference type="ARBA" id="ARBA00022705"/>
    </source>
</evidence>
<dbReference type="Pfam" id="PF07034">
    <property type="entry name" value="ORC3_N"/>
    <property type="match status" value="1"/>
</dbReference>
<feature type="domain" description="Origin recognition complex subunit 3 N-terminal" evidence="6">
    <location>
        <begin position="62"/>
        <end position="294"/>
    </location>
</feature>
<sequence>MDTPLISRSCHVRKPPKPKKGPLSRYISKWEDLESKICAFHVRKHERLIEDVCTYFKNFPISQDICTATLRFGSSVSDQSGIFEELASQLTGTTELVCRLTPIDCHSLSSIVQKLFHEFVDAACPNDAPRLKKSLVTFENLVQIFKLITKNAAERQRSPKKRRDAKPSVTGTKVIIIIEDVTSVAPTILEDFCLILKNHLDTMETCLVFGMSSTSQSVHKLLTFKCSSCLSIQTFTSPPVPETLAEIFELLVLNRDFPLKLSPEVYNWLNDFVLFHDFSLTTLLHILRVALTLHLQTVDENVIEALFQPGLDVEVDEAHLAHHDTDLHLEELSKLFIALGESKSVNFKECYLALQKDNFLESVIFKKVEQTIKFLSTDELKSRLMSYIEKTKESDQILREDLLESIVDLIRRLFEEDLQENLAENEDTNFSDVKSRFELKSKLLMAAQKKRTTRLDVVKEDLIGLLKSDVKSLKTPSSLKMYNEVYIRNAKELENFFNPSQRSRVHQALATPSVYLNCKCCQVKSTELKAELPPISLAYKLHLECGKMINIYDWLQSYQTVREDSSKLSIAQFLRAVRELTLVGFVKPTTRKTDHCQRLTWGSC</sequence>
<dbReference type="CDD" id="cd20704">
    <property type="entry name" value="Orc3"/>
    <property type="match status" value="1"/>
</dbReference>
<dbReference type="RefSeq" id="XP_003742902.1">
    <property type="nucleotide sequence ID" value="XM_003742854.3"/>
</dbReference>
<dbReference type="InterPro" id="IPR045667">
    <property type="entry name" value="ORC3_N"/>
</dbReference>